<evidence type="ECO:0000256" key="2">
    <source>
        <dbReference type="ARBA" id="ARBA00023002"/>
    </source>
</evidence>
<evidence type="ECO:0000313" key="3">
    <source>
        <dbReference type="EMBL" id="MBW8637313.1"/>
    </source>
</evidence>
<comment type="similarity">
    <text evidence="1">Belongs to the short-chain dehydrogenases/reductases (SDR) family.</text>
</comment>
<dbReference type="GO" id="GO:0016491">
    <property type="term" value="F:oxidoreductase activity"/>
    <property type="evidence" value="ECO:0007669"/>
    <property type="project" value="UniProtKB-KW"/>
</dbReference>
<organism evidence="3 4">
    <name type="scientific">Flavimaribacter sediminis</name>
    <dbReference type="NCBI Taxonomy" id="2865987"/>
    <lineage>
        <taxon>Bacteria</taxon>
        <taxon>Pseudomonadati</taxon>
        <taxon>Pseudomonadota</taxon>
        <taxon>Alphaproteobacteria</taxon>
        <taxon>Hyphomicrobiales</taxon>
        <taxon>Rhizobiaceae</taxon>
        <taxon>Flavimaribacter</taxon>
    </lineage>
</organism>
<evidence type="ECO:0000313" key="4">
    <source>
        <dbReference type="Proteomes" id="UP001196509"/>
    </source>
</evidence>
<dbReference type="Pfam" id="PF13561">
    <property type="entry name" value="adh_short_C2"/>
    <property type="match status" value="1"/>
</dbReference>
<dbReference type="Gene3D" id="3.40.50.720">
    <property type="entry name" value="NAD(P)-binding Rossmann-like Domain"/>
    <property type="match status" value="1"/>
</dbReference>
<protein>
    <submittedName>
        <fullName evidence="3">SDR family oxidoreductase</fullName>
    </submittedName>
</protein>
<gene>
    <name evidence="3" type="ORF">K1W69_08945</name>
</gene>
<reference evidence="3" key="1">
    <citation type="submission" date="2021-08" db="EMBL/GenBank/DDBJ databases">
        <title>Hoeflea bacterium WL0058 sp. nov., isolated from the sediment.</title>
        <authorList>
            <person name="Wang L."/>
            <person name="Zhang D."/>
        </authorList>
    </citation>
    <scope>NUCLEOTIDE SEQUENCE</scope>
    <source>
        <strain evidence="3">WL0058</strain>
    </source>
</reference>
<proteinExistence type="inferred from homology"/>
<dbReference type="SUPFAM" id="SSF51735">
    <property type="entry name" value="NAD(P)-binding Rossmann-fold domains"/>
    <property type="match status" value="1"/>
</dbReference>
<dbReference type="PRINTS" id="PR00080">
    <property type="entry name" value="SDRFAMILY"/>
</dbReference>
<dbReference type="InterPro" id="IPR002347">
    <property type="entry name" value="SDR_fam"/>
</dbReference>
<keyword evidence="2" id="KW-0560">Oxidoreductase</keyword>
<dbReference type="RefSeq" id="WP_220228031.1">
    <property type="nucleotide sequence ID" value="NZ_JAICBX010000002.1"/>
</dbReference>
<evidence type="ECO:0000256" key="1">
    <source>
        <dbReference type="ARBA" id="ARBA00006484"/>
    </source>
</evidence>
<dbReference type="InterPro" id="IPR036291">
    <property type="entry name" value="NAD(P)-bd_dom_sf"/>
</dbReference>
<dbReference type="EMBL" id="JAICBX010000002">
    <property type="protein sequence ID" value="MBW8637313.1"/>
    <property type="molecule type" value="Genomic_DNA"/>
</dbReference>
<dbReference type="PANTHER" id="PTHR43477">
    <property type="entry name" value="DIHYDROANTICAPSIN 7-DEHYDROGENASE"/>
    <property type="match status" value="1"/>
</dbReference>
<keyword evidence="4" id="KW-1185">Reference proteome</keyword>
<dbReference type="PANTHER" id="PTHR43477:SF1">
    <property type="entry name" value="DIHYDROANTICAPSIN 7-DEHYDROGENASE"/>
    <property type="match status" value="1"/>
</dbReference>
<dbReference type="PRINTS" id="PR00081">
    <property type="entry name" value="GDHRDH"/>
</dbReference>
<dbReference type="Proteomes" id="UP001196509">
    <property type="component" value="Unassembled WGS sequence"/>
</dbReference>
<name>A0AAE3D176_9HYPH</name>
<comment type="caution">
    <text evidence="3">The sequence shown here is derived from an EMBL/GenBank/DDBJ whole genome shotgun (WGS) entry which is preliminary data.</text>
</comment>
<accession>A0AAE3D176</accession>
<dbReference type="AlphaFoldDB" id="A0AAE3D176"/>
<sequence>MNHPVLVTGAIGDIGRAVVARLARADLPVIATDRVEADANLLGGAALYLRADLPDGIGALAEKLPEKLGAIVHVAGIIHTHPATSIDRETFDAIFATNVFAPLELVAKLHDRVIDGGSIVFVGSLAGLRASPANLLYGASKAALHNAAKSLASDLSGRGVRVNVVAPGLIDTTLTDRTNEDLGALRQRSAQDMARDRSGKIPIGRIGRPEDVAGCVAYLLSDEATFVTGAEFLITGGGHL</sequence>
<dbReference type="CDD" id="cd05233">
    <property type="entry name" value="SDR_c"/>
    <property type="match status" value="1"/>
</dbReference>
<dbReference type="InterPro" id="IPR051122">
    <property type="entry name" value="SDR_DHRS6-like"/>
</dbReference>